<keyword evidence="1" id="KW-1133">Transmembrane helix</keyword>
<dbReference type="AlphaFoldDB" id="A0A151JZT4"/>
<evidence type="ECO:0000313" key="2">
    <source>
        <dbReference type="EMBL" id="KYN42404.1"/>
    </source>
</evidence>
<keyword evidence="3" id="KW-1185">Reference proteome</keyword>
<keyword evidence="1" id="KW-0472">Membrane</keyword>
<accession>A0A151JZT4</accession>
<dbReference type="Proteomes" id="UP000078541">
    <property type="component" value="Unassembled WGS sequence"/>
</dbReference>
<evidence type="ECO:0000256" key="1">
    <source>
        <dbReference type="SAM" id="Phobius"/>
    </source>
</evidence>
<name>A0A151JZT4_9HYME</name>
<keyword evidence="1" id="KW-0812">Transmembrane</keyword>
<proteinExistence type="predicted"/>
<dbReference type="EMBL" id="KQ981374">
    <property type="protein sequence ID" value="KYN42404.1"/>
    <property type="molecule type" value="Genomic_DNA"/>
</dbReference>
<organism evidence="2 3">
    <name type="scientific">Trachymyrmex septentrionalis</name>
    <dbReference type="NCBI Taxonomy" id="34720"/>
    <lineage>
        <taxon>Eukaryota</taxon>
        <taxon>Metazoa</taxon>
        <taxon>Ecdysozoa</taxon>
        <taxon>Arthropoda</taxon>
        <taxon>Hexapoda</taxon>
        <taxon>Insecta</taxon>
        <taxon>Pterygota</taxon>
        <taxon>Neoptera</taxon>
        <taxon>Endopterygota</taxon>
        <taxon>Hymenoptera</taxon>
        <taxon>Apocrita</taxon>
        <taxon>Aculeata</taxon>
        <taxon>Formicoidea</taxon>
        <taxon>Formicidae</taxon>
        <taxon>Myrmicinae</taxon>
        <taxon>Trachymyrmex</taxon>
    </lineage>
</organism>
<evidence type="ECO:0000313" key="3">
    <source>
        <dbReference type="Proteomes" id="UP000078541"/>
    </source>
</evidence>
<gene>
    <name evidence="2" type="ORF">ALC56_03164</name>
</gene>
<feature type="transmembrane region" description="Helical" evidence="1">
    <location>
        <begin position="13"/>
        <end position="36"/>
    </location>
</feature>
<reference evidence="2 3" key="1">
    <citation type="submission" date="2016-03" db="EMBL/GenBank/DDBJ databases">
        <title>Trachymyrmex septentrionalis WGS genome.</title>
        <authorList>
            <person name="Nygaard S."/>
            <person name="Hu H."/>
            <person name="Boomsma J."/>
            <person name="Zhang G."/>
        </authorList>
    </citation>
    <scope>NUCLEOTIDE SEQUENCE [LARGE SCALE GENOMIC DNA]</scope>
    <source>
        <strain evidence="2">Tsep2-gDNA-1</strain>
        <tissue evidence="2">Whole body</tissue>
    </source>
</reference>
<protein>
    <submittedName>
        <fullName evidence="2">Uncharacterized protein</fullName>
    </submittedName>
</protein>
<sequence>MLVAAVATVAVDIVFVVVGIVVVVAVFLFLLVLLVLPFTYPSSRLIPPQIFPLQYRGHKEVEDVMHAGRRDVFLLPGYKSSARKKVVKFVVAISCGKKFA</sequence>